<evidence type="ECO:0000313" key="3">
    <source>
        <dbReference type="Proteomes" id="UP001549920"/>
    </source>
</evidence>
<gene>
    <name evidence="2" type="ORF">ABMA27_006256</name>
    <name evidence="1" type="ORF">ABMA28_006510</name>
</gene>
<dbReference type="InterPro" id="IPR025663">
    <property type="entry name" value="AKAP_28"/>
</dbReference>
<reference evidence="3 4" key="1">
    <citation type="submission" date="2024-06" db="EMBL/GenBank/DDBJ databases">
        <title>A chromosome-level genome assembly of beet webworm, Loxostege sticticalis.</title>
        <authorList>
            <person name="Zhang Y."/>
        </authorList>
    </citation>
    <scope>NUCLEOTIDE SEQUENCE [LARGE SCALE GENOMIC DNA]</scope>
    <source>
        <strain evidence="2">AQ026</strain>
        <strain evidence="1">AQ028</strain>
        <tissue evidence="1">Male pupae</tissue>
        <tissue evidence="2">Whole body</tissue>
    </source>
</reference>
<evidence type="ECO:0000313" key="1">
    <source>
        <dbReference type="EMBL" id="KAL0820679.1"/>
    </source>
</evidence>
<protein>
    <submittedName>
        <fullName evidence="1">Uncharacterized protein</fullName>
    </submittedName>
</protein>
<dbReference type="InterPro" id="IPR053084">
    <property type="entry name" value="AKAP"/>
</dbReference>
<comment type="caution">
    <text evidence="1">The sequence shown here is derived from an EMBL/GenBank/DDBJ whole genome shotgun (WGS) entry which is preliminary data.</text>
</comment>
<dbReference type="Proteomes" id="UP001549920">
    <property type="component" value="Unassembled WGS sequence"/>
</dbReference>
<dbReference type="EMBL" id="JBEUOH010000019">
    <property type="protein sequence ID" value="KAL0870100.1"/>
    <property type="molecule type" value="Genomic_DNA"/>
</dbReference>
<keyword evidence="3" id="KW-1185">Reference proteome</keyword>
<evidence type="ECO:0000313" key="4">
    <source>
        <dbReference type="Proteomes" id="UP001549921"/>
    </source>
</evidence>
<accession>A0ABD0SNR9</accession>
<sequence>MNCPEIKPYEDQAIDTVISVINKAREKLGHRQNLVQLAGSRKIFTANQKVVLTSLHSPLAVTCEELIKDTIEKKWNLTDTLMYVLWYRGVSQNECSQYYYFEAVFSQPTVAYPIPQATVSVFFRVEDKHIEPLHLKGVPMLTFRIEGSKVDHDVRFVMLTADWILAVIMMKIKLFKRIESIRLF</sequence>
<dbReference type="Proteomes" id="UP001549921">
    <property type="component" value="Unassembled WGS sequence"/>
</dbReference>
<dbReference type="AlphaFoldDB" id="A0ABD0SNR9"/>
<proteinExistence type="predicted"/>
<organism evidence="1 4">
    <name type="scientific">Loxostege sticticalis</name>
    <name type="common">Beet webworm moth</name>
    <dbReference type="NCBI Taxonomy" id="481309"/>
    <lineage>
        <taxon>Eukaryota</taxon>
        <taxon>Metazoa</taxon>
        <taxon>Ecdysozoa</taxon>
        <taxon>Arthropoda</taxon>
        <taxon>Hexapoda</taxon>
        <taxon>Insecta</taxon>
        <taxon>Pterygota</taxon>
        <taxon>Neoptera</taxon>
        <taxon>Endopterygota</taxon>
        <taxon>Lepidoptera</taxon>
        <taxon>Glossata</taxon>
        <taxon>Ditrysia</taxon>
        <taxon>Pyraloidea</taxon>
        <taxon>Crambidae</taxon>
        <taxon>Pyraustinae</taxon>
        <taxon>Loxostege</taxon>
    </lineage>
</organism>
<dbReference type="PANTHER" id="PTHR35075">
    <property type="entry name" value="A-KINASE ANCHOR PROTEIN 14"/>
    <property type="match status" value="1"/>
</dbReference>
<dbReference type="Pfam" id="PF14469">
    <property type="entry name" value="AKAP28"/>
    <property type="match status" value="1"/>
</dbReference>
<name>A0ABD0SNR9_LOXSC</name>
<dbReference type="PANTHER" id="PTHR35075:SF1">
    <property type="entry name" value="A-KINASE ANCHOR PROTEIN 14"/>
    <property type="match status" value="1"/>
</dbReference>
<evidence type="ECO:0000313" key="2">
    <source>
        <dbReference type="EMBL" id="KAL0870100.1"/>
    </source>
</evidence>
<dbReference type="EMBL" id="JBEDNZ010000019">
    <property type="protein sequence ID" value="KAL0820679.1"/>
    <property type="molecule type" value="Genomic_DNA"/>
</dbReference>